<dbReference type="RefSeq" id="WP_344430548.1">
    <property type="nucleotide sequence ID" value="NZ_BAAANN010000049.1"/>
</dbReference>
<protein>
    <submittedName>
        <fullName evidence="1">Uncharacterized protein</fullName>
    </submittedName>
</protein>
<comment type="caution">
    <text evidence="1">The sequence shown here is derived from an EMBL/GenBank/DDBJ whole genome shotgun (WGS) entry which is preliminary data.</text>
</comment>
<dbReference type="Proteomes" id="UP001501116">
    <property type="component" value="Unassembled WGS sequence"/>
</dbReference>
<reference evidence="2" key="1">
    <citation type="journal article" date="2019" name="Int. J. Syst. Evol. Microbiol.">
        <title>The Global Catalogue of Microorganisms (GCM) 10K type strain sequencing project: providing services to taxonomists for standard genome sequencing and annotation.</title>
        <authorList>
            <consortium name="The Broad Institute Genomics Platform"/>
            <consortium name="The Broad Institute Genome Sequencing Center for Infectious Disease"/>
            <person name="Wu L."/>
            <person name="Ma J."/>
        </authorList>
    </citation>
    <scope>NUCLEOTIDE SEQUENCE [LARGE SCALE GENOMIC DNA]</scope>
    <source>
        <strain evidence="2">JCM 14545</strain>
    </source>
</reference>
<accession>A0ABP5E4I0</accession>
<keyword evidence="2" id="KW-1185">Reference proteome</keyword>
<gene>
    <name evidence="1" type="ORF">GCM10009754_78560</name>
</gene>
<name>A0ABP5E4I0_9PSEU</name>
<evidence type="ECO:0000313" key="2">
    <source>
        <dbReference type="Proteomes" id="UP001501116"/>
    </source>
</evidence>
<proteinExistence type="predicted"/>
<dbReference type="EMBL" id="BAAANN010000049">
    <property type="protein sequence ID" value="GAA1988692.1"/>
    <property type="molecule type" value="Genomic_DNA"/>
</dbReference>
<sequence length="96" mass="10628">MNDTDRELLDRVRALHRNLTQRTVLLSHVQSNVDVFTEGMRDLGTDLADLGGALLSRVRELDEMPPSPAPEPAGLIARLAARLADLDSPAPHRPRR</sequence>
<organism evidence="1 2">
    <name type="scientific">Amycolatopsis minnesotensis</name>
    <dbReference type="NCBI Taxonomy" id="337894"/>
    <lineage>
        <taxon>Bacteria</taxon>
        <taxon>Bacillati</taxon>
        <taxon>Actinomycetota</taxon>
        <taxon>Actinomycetes</taxon>
        <taxon>Pseudonocardiales</taxon>
        <taxon>Pseudonocardiaceae</taxon>
        <taxon>Amycolatopsis</taxon>
    </lineage>
</organism>
<evidence type="ECO:0000313" key="1">
    <source>
        <dbReference type="EMBL" id="GAA1988692.1"/>
    </source>
</evidence>